<evidence type="ECO:0000313" key="9">
    <source>
        <dbReference type="EMBL" id="KAK3097028.1"/>
    </source>
</evidence>
<dbReference type="CDD" id="cd00051">
    <property type="entry name" value="EFh"/>
    <property type="match status" value="1"/>
</dbReference>
<keyword evidence="3" id="KW-0518">Myosin</keyword>
<proteinExistence type="predicted"/>
<evidence type="ECO:0000256" key="6">
    <source>
        <dbReference type="ARBA" id="ARBA00049593"/>
    </source>
</evidence>
<sequence>MKYDKDGSGSLDKNELTTFFRDDLGLTDDQTEAYNLLLDKDGDAKISYDELVSWLKSGERFKNIDDNSRYHRLQHAVTMFQKYDKDGNSSLDRDEFRNLLLDLGEKPERLDSALAAMDTDGNGVIAFQEFLKWLNWIPLDEF</sequence>
<dbReference type="InterPro" id="IPR002048">
    <property type="entry name" value="EF_hand_dom"/>
</dbReference>
<keyword evidence="5" id="KW-0514">Muscle protein</keyword>
<protein>
    <recommendedName>
        <fullName evidence="7">Sulfhydryl light chain</fullName>
    </recommendedName>
</protein>
<reference evidence="9" key="1">
    <citation type="submission" date="2019-08" db="EMBL/GenBank/DDBJ databases">
        <title>The improved chromosome-level genome for the pearl oyster Pinctada fucata martensii using PacBio sequencing and Hi-C.</title>
        <authorList>
            <person name="Zheng Z."/>
        </authorList>
    </citation>
    <scope>NUCLEOTIDE SEQUENCE</scope>
    <source>
        <strain evidence="9">ZZ-2019</strain>
        <tissue evidence="9">Adductor muscle</tissue>
    </source>
</reference>
<gene>
    <name evidence="9" type="ORF">FSP39_005731</name>
</gene>
<dbReference type="PROSITE" id="PS00018">
    <property type="entry name" value="EF_HAND_1"/>
    <property type="match status" value="2"/>
</dbReference>
<dbReference type="GO" id="GO:0016459">
    <property type="term" value="C:myosin complex"/>
    <property type="evidence" value="ECO:0007669"/>
    <property type="project" value="UniProtKB-KW"/>
</dbReference>
<organism evidence="9 10">
    <name type="scientific">Pinctada imbricata</name>
    <name type="common">Atlantic pearl-oyster</name>
    <name type="synonym">Pinctada martensii</name>
    <dbReference type="NCBI Taxonomy" id="66713"/>
    <lineage>
        <taxon>Eukaryota</taxon>
        <taxon>Metazoa</taxon>
        <taxon>Spiralia</taxon>
        <taxon>Lophotrochozoa</taxon>
        <taxon>Mollusca</taxon>
        <taxon>Bivalvia</taxon>
        <taxon>Autobranchia</taxon>
        <taxon>Pteriomorphia</taxon>
        <taxon>Pterioida</taxon>
        <taxon>Pterioidea</taxon>
        <taxon>Pteriidae</taxon>
        <taxon>Pinctada</taxon>
    </lineage>
</organism>
<dbReference type="GO" id="GO:0005509">
    <property type="term" value="F:calcium ion binding"/>
    <property type="evidence" value="ECO:0007669"/>
    <property type="project" value="InterPro"/>
</dbReference>
<comment type="caution">
    <text evidence="9">The sequence shown here is derived from an EMBL/GenBank/DDBJ whole genome shotgun (WGS) entry which is preliminary data.</text>
</comment>
<comment type="function">
    <text evidence="6">In molluscan muscle, calcium regulation is associated with myosin rather than with actin. Muscle myosin contains two types of light chains: the catalytic light chain, essential for ATPase activity, and the regulatory light chain, a calcium-binding protein responsible for Ca(2+) dependent binding and Ca(2+) dependent Mg-ATPase activity.</text>
</comment>
<evidence type="ECO:0000256" key="4">
    <source>
        <dbReference type="ARBA" id="ARBA00023175"/>
    </source>
</evidence>
<evidence type="ECO:0000256" key="2">
    <source>
        <dbReference type="ARBA" id="ARBA00022837"/>
    </source>
</evidence>
<evidence type="ECO:0000256" key="3">
    <source>
        <dbReference type="ARBA" id="ARBA00023123"/>
    </source>
</evidence>
<feature type="domain" description="EF-hand" evidence="8">
    <location>
        <begin position="1"/>
        <end position="26"/>
    </location>
</feature>
<evidence type="ECO:0000313" key="10">
    <source>
        <dbReference type="Proteomes" id="UP001186944"/>
    </source>
</evidence>
<keyword evidence="2" id="KW-0106">Calcium</keyword>
<dbReference type="Pfam" id="PF13499">
    <property type="entry name" value="EF-hand_7"/>
    <property type="match status" value="2"/>
</dbReference>
<dbReference type="SUPFAM" id="SSF47473">
    <property type="entry name" value="EF-hand"/>
    <property type="match status" value="1"/>
</dbReference>
<evidence type="ECO:0000256" key="5">
    <source>
        <dbReference type="ARBA" id="ARBA00023179"/>
    </source>
</evidence>
<evidence type="ECO:0000259" key="8">
    <source>
        <dbReference type="PROSITE" id="PS50222"/>
    </source>
</evidence>
<dbReference type="AlphaFoldDB" id="A0AA88Y2V8"/>
<dbReference type="InterPro" id="IPR018247">
    <property type="entry name" value="EF_Hand_1_Ca_BS"/>
</dbReference>
<name>A0AA88Y2V8_PINIB</name>
<dbReference type="PANTHER" id="PTHR23050">
    <property type="entry name" value="CALCIUM BINDING PROTEIN"/>
    <property type="match status" value="1"/>
</dbReference>
<feature type="domain" description="EF-hand" evidence="8">
    <location>
        <begin position="37"/>
        <end position="61"/>
    </location>
</feature>
<dbReference type="EMBL" id="VSWD01000007">
    <property type="protein sequence ID" value="KAK3097028.1"/>
    <property type="molecule type" value="Genomic_DNA"/>
</dbReference>
<dbReference type="FunFam" id="1.10.238.10:FF:000003">
    <property type="entry name" value="Calmodulin A"/>
    <property type="match status" value="1"/>
</dbReference>
<accession>A0AA88Y2V8</accession>
<dbReference type="Gene3D" id="1.10.238.10">
    <property type="entry name" value="EF-hand"/>
    <property type="match status" value="2"/>
</dbReference>
<evidence type="ECO:0000256" key="1">
    <source>
        <dbReference type="ARBA" id="ARBA00022737"/>
    </source>
</evidence>
<evidence type="ECO:0000256" key="7">
    <source>
        <dbReference type="ARBA" id="ARBA00078496"/>
    </source>
</evidence>
<keyword evidence="10" id="KW-1185">Reference proteome</keyword>
<dbReference type="SMART" id="SM00054">
    <property type="entry name" value="EFh"/>
    <property type="match status" value="4"/>
</dbReference>
<dbReference type="InterPro" id="IPR050145">
    <property type="entry name" value="Centrin_CML-like"/>
</dbReference>
<dbReference type="Proteomes" id="UP001186944">
    <property type="component" value="Unassembled WGS sequence"/>
</dbReference>
<keyword evidence="1" id="KW-0677">Repeat</keyword>
<keyword evidence="4" id="KW-0505">Motor protein</keyword>
<dbReference type="InterPro" id="IPR011992">
    <property type="entry name" value="EF-hand-dom_pair"/>
</dbReference>
<feature type="domain" description="EF-hand" evidence="8">
    <location>
        <begin position="71"/>
        <end position="106"/>
    </location>
</feature>
<dbReference type="PROSITE" id="PS50222">
    <property type="entry name" value="EF_HAND_2"/>
    <property type="match status" value="4"/>
</dbReference>
<feature type="domain" description="EF-hand" evidence="8">
    <location>
        <begin position="108"/>
        <end position="140"/>
    </location>
</feature>